<sequence>MVSTRSKQLQSVHAYSMDKEAPHTKRATCRDQFEPERCRAQNAENSAVIGAQPAERLRHHQVMDIKYAIDLPELAAAIGANPRSLRNAFYQHPDQFPPGIYLPGVAGVRFLVADLPAWLESKKKTVPPPTTTPKPQGRPRKASAAQIARARQGKGGAA</sequence>
<accession>A0A2W1K536</accession>
<feature type="region of interest" description="Disordered" evidence="1">
    <location>
        <begin position="1"/>
        <end position="26"/>
    </location>
</feature>
<name>A0A2W1K536_ACIFR</name>
<feature type="compositionally biased region" description="Polar residues" evidence="1">
    <location>
        <begin position="1"/>
        <end position="13"/>
    </location>
</feature>
<dbReference type="Proteomes" id="UP000248886">
    <property type="component" value="Unassembled WGS sequence"/>
</dbReference>
<organism evidence="2 3">
    <name type="scientific">Acidithiobacillus ferrooxidans</name>
    <name type="common">Thiobacillus ferrooxidans</name>
    <dbReference type="NCBI Taxonomy" id="920"/>
    <lineage>
        <taxon>Bacteria</taxon>
        <taxon>Pseudomonadati</taxon>
        <taxon>Pseudomonadota</taxon>
        <taxon>Acidithiobacillia</taxon>
        <taxon>Acidithiobacillales</taxon>
        <taxon>Acidithiobacillaceae</taxon>
        <taxon>Acidithiobacillus</taxon>
    </lineage>
</organism>
<reference evidence="2 3" key="1">
    <citation type="submission" date="2018-06" db="EMBL/GenBank/DDBJ databases">
        <title>Draft sequence of Acidithiobacillus ferrooxidans CCM 4253.</title>
        <authorList>
            <person name="Moya-Beltran A."/>
            <person name="Castro M."/>
            <person name="Covarrubias P.C."/>
            <person name="Issotta F."/>
            <person name="Janiczek O."/>
            <person name="Mandl M."/>
            <person name="Kucera J."/>
            <person name="Quatrini R."/>
        </authorList>
    </citation>
    <scope>NUCLEOTIDE SEQUENCE [LARGE SCALE GENOMIC DNA]</scope>
    <source>
        <strain evidence="2 3">CCM 4253</strain>
    </source>
</reference>
<protein>
    <submittedName>
        <fullName evidence="2">Uncharacterized protein</fullName>
    </submittedName>
</protein>
<dbReference type="AlphaFoldDB" id="A0A2W1K536"/>
<feature type="compositionally biased region" description="Basic and acidic residues" evidence="1">
    <location>
        <begin position="16"/>
        <end position="26"/>
    </location>
</feature>
<gene>
    <name evidence="2" type="ORF">DN052_01465</name>
</gene>
<evidence type="ECO:0000313" key="2">
    <source>
        <dbReference type="EMBL" id="PZD81773.1"/>
    </source>
</evidence>
<evidence type="ECO:0000313" key="3">
    <source>
        <dbReference type="Proteomes" id="UP000248886"/>
    </source>
</evidence>
<proteinExistence type="predicted"/>
<evidence type="ECO:0000256" key="1">
    <source>
        <dbReference type="SAM" id="MobiDB-lite"/>
    </source>
</evidence>
<dbReference type="RefSeq" id="WP_055448961.1">
    <property type="nucleotide sequence ID" value="NZ_CP040511.1"/>
</dbReference>
<dbReference type="EMBL" id="QKQP01000001">
    <property type="protein sequence ID" value="PZD81773.1"/>
    <property type="molecule type" value="Genomic_DNA"/>
</dbReference>
<comment type="caution">
    <text evidence="2">The sequence shown here is derived from an EMBL/GenBank/DDBJ whole genome shotgun (WGS) entry which is preliminary data.</text>
</comment>
<feature type="region of interest" description="Disordered" evidence="1">
    <location>
        <begin position="121"/>
        <end position="158"/>
    </location>
</feature>